<evidence type="ECO:0000256" key="4">
    <source>
        <dbReference type="ARBA" id="ARBA00038182"/>
    </source>
</evidence>
<dbReference type="OMA" id="VMEKMDF"/>
<comment type="similarity">
    <text evidence="4">Belongs to the acetyltransferase family. AANAT subfamily.</text>
</comment>
<evidence type="ECO:0000256" key="5">
    <source>
        <dbReference type="ARBA" id="ARBA00039114"/>
    </source>
</evidence>
<evidence type="ECO:0000256" key="2">
    <source>
        <dbReference type="ARBA" id="ARBA00023315"/>
    </source>
</evidence>
<comment type="catalytic activity">
    <reaction evidence="6">
        <text>dopamine + (9Z)-octadecenoyl-CoA = N-(9Z-octadecanoyl)-dopamine + CoA + H(+)</text>
        <dbReference type="Rhea" id="RHEA:51380"/>
        <dbReference type="ChEBI" id="CHEBI:15378"/>
        <dbReference type="ChEBI" id="CHEBI:31883"/>
        <dbReference type="ChEBI" id="CHEBI:57287"/>
        <dbReference type="ChEBI" id="CHEBI:57387"/>
        <dbReference type="ChEBI" id="CHEBI:59905"/>
    </reaction>
    <physiologicalReaction direction="left-to-right" evidence="6">
        <dbReference type="Rhea" id="RHEA:51381"/>
    </physiologicalReaction>
</comment>
<comment type="catalytic activity">
    <reaction evidence="13">
        <text>serotonin + acetyl-CoA = N-acetylserotonin + CoA + H(+)</text>
        <dbReference type="Rhea" id="RHEA:25217"/>
        <dbReference type="ChEBI" id="CHEBI:15378"/>
        <dbReference type="ChEBI" id="CHEBI:17697"/>
        <dbReference type="ChEBI" id="CHEBI:57287"/>
        <dbReference type="ChEBI" id="CHEBI:57288"/>
        <dbReference type="ChEBI" id="CHEBI:350546"/>
        <dbReference type="EC" id="2.3.1.87"/>
    </reaction>
    <physiologicalReaction direction="left-to-right" evidence="13">
        <dbReference type="Rhea" id="RHEA:25218"/>
    </physiologicalReaction>
</comment>
<dbReference type="Pfam" id="PF00583">
    <property type="entry name" value="Acetyltransf_1"/>
    <property type="match status" value="1"/>
</dbReference>
<feature type="domain" description="N-acetyltransferase" evidence="14">
    <location>
        <begin position="106"/>
        <end position="261"/>
    </location>
</feature>
<comment type="catalytic activity">
    <reaction evidence="8">
        <text>serotonin + (5Z,8Z,11Z,14Z)-eicosatetraenoyl-CoA = N-[(5Z,8Z,11Z,14Z)-eicosatetraenoyl]-serotonin + CoA + H(+)</text>
        <dbReference type="Rhea" id="RHEA:51396"/>
        <dbReference type="ChEBI" id="CHEBI:15378"/>
        <dbReference type="ChEBI" id="CHEBI:57287"/>
        <dbReference type="ChEBI" id="CHEBI:57368"/>
        <dbReference type="ChEBI" id="CHEBI:132255"/>
        <dbReference type="ChEBI" id="CHEBI:350546"/>
    </reaction>
    <physiologicalReaction direction="left-to-right" evidence="8">
        <dbReference type="Rhea" id="RHEA:51397"/>
    </physiologicalReaction>
</comment>
<dbReference type="CDD" id="cd04301">
    <property type="entry name" value="NAT_SF"/>
    <property type="match status" value="1"/>
</dbReference>
<dbReference type="FunCoup" id="E2BVK3">
    <property type="interactions" value="16"/>
</dbReference>
<dbReference type="EC" id="2.3.1.87" evidence="5"/>
<name>E2BVK3_HARSA</name>
<dbReference type="OrthoDB" id="41532at2759"/>
<evidence type="ECO:0000256" key="11">
    <source>
        <dbReference type="ARBA" id="ARBA00052178"/>
    </source>
</evidence>
<evidence type="ECO:0000313" key="16">
    <source>
        <dbReference type="Proteomes" id="UP000008237"/>
    </source>
</evidence>
<evidence type="ECO:0000259" key="14">
    <source>
        <dbReference type="PROSITE" id="PS51186"/>
    </source>
</evidence>
<gene>
    <name evidence="15" type="ORF">EAI_10788</name>
</gene>
<dbReference type="PROSITE" id="PS51186">
    <property type="entry name" value="GNAT"/>
    <property type="match status" value="1"/>
</dbReference>
<dbReference type="Gene3D" id="3.40.630.30">
    <property type="match status" value="1"/>
</dbReference>
<dbReference type="PANTHER" id="PTHR20905:SF1">
    <property type="entry name" value="AT07410P-RELATED"/>
    <property type="match status" value="1"/>
</dbReference>
<comment type="catalytic activity">
    <reaction evidence="9">
        <text>dopamine + acetyl-CoA = N-acetyldopamine + CoA + H(+)</text>
        <dbReference type="Rhea" id="RHEA:51388"/>
        <dbReference type="ChEBI" id="CHEBI:15378"/>
        <dbReference type="ChEBI" id="CHEBI:57287"/>
        <dbReference type="ChEBI" id="CHEBI:57288"/>
        <dbReference type="ChEBI" id="CHEBI:59905"/>
        <dbReference type="ChEBI" id="CHEBI:125678"/>
    </reaction>
    <physiologicalReaction direction="left-to-right" evidence="9">
        <dbReference type="Rhea" id="RHEA:51389"/>
    </physiologicalReaction>
</comment>
<comment type="catalytic activity">
    <reaction evidence="7">
        <text>serotonin + octadecanoyl-CoA = N-octadecanoyl-serotonin + CoA + H(+)</text>
        <dbReference type="Rhea" id="RHEA:51400"/>
        <dbReference type="ChEBI" id="CHEBI:15378"/>
        <dbReference type="ChEBI" id="CHEBI:57287"/>
        <dbReference type="ChEBI" id="CHEBI:57394"/>
        <dbReference type="ChEBI" id="CHEBI:134065"/>
        <dbReference type="ChEBI" id="CHEBI:350546"/>
    </reaction>
    <physiologicalReaction direction="left-to-right" evidence="7">
        <dbReference type="Rhea" id="RHEA:51401"/>
    </physiologicalReaction>
</comment>
<dbReference type="InterPro" id="IPR016181">
    <property type="entry name" value="Acyl_CoA_acyltransferase"/>
</dbReference>
<evidence type="ECO:0000256" key="13">
    <source>
        <dbReference type="ARBA" id="ARBA00052491"/>
    </source>
</evidence>
<comment type="catalytic activity">
    <reaction evidence="10">
        <text>serotonin + (9Z)-octadecenoyl-CoA = N-(9Z-octadecenoyl)-serotonin + CoA + H(+)</text>
        <dbReference type="Rhea" id="RHEA:51392"/>
        <dbReference type="ChEBI" id="CHEBI:15378"/>
        <dbReference type="ChEBI" id="CHEBI:57287"/>
        <dbReference type="ChEBI" id="CHEBI:57387"/>
        <dbReference type="ChEBI" id="CHEBI:134064"/>
        <dbReference type="ChEBI" id="CHEBI:350546"/>
    </reaction>
    <physiologicalReaction direction="left-to-right" evidence="10">
        <dbReference type="Rhea" id="RHEA:51393"/>
    </physiologicalReaction>
</comment>
<evidence type="ECO:0000256" key="8">
    <source>
        <dbReference type="ARBA" id="ARBA00051284"/>
    </source>
</evidence>
<keyword evidence="16" id="KW-1185">Reference proteome</keyword>
<evidence type="ECO:0000256" key="6">
    <source>
        <dbReference type="ARBA" id="ARBA00050189"/>
    </source>
</evidence>
<evidence type="ECO:0000256" key="12">
    <source>
        <dbReference type="ARBA" id="ARBA00052335"/>
    </source>
</evidence>
<protein>
    <recommendedName>
        <fullName evidence="5">aralkylamine N-acetyltransferase</fullName>
        <ecNumber evidence="5">2.3.1.87</ecNumber>
    </recommendedName>
</protein>
<evidence type="ECO:0000256" key="3">
    <source>
        <dbReference type="ARBA" id="ARBA00037926"/>
    </source>
</evidence>
<evidence type="ECO:0000256" key="1">
    <source>
        <dbReference type="ARBA" id="ARBA00022679"/>
    </source>
</evidence>
<keyword evidence="2" id="KW-0012">Acyltransferase</keyword>
<dbReference type="PhylomeDB" id="E2BVK3"/>
<reference evidence="15 16" key="1">
    <citation type="journal article" date="2010" name="Science">
        <title>Genomic comparison of the ants Camponotus floridanus and Harpegnathos saltator.</title>
        <authorList>
            <person name="Bonasio R."/>
            <person name="Zhang G."/>
            <person name="Ye C."/>
            <person name="Mutti N.S."/>
            <person name="Fang X."/>
            <person name="Qin N."/>
            <person name="Donahue G."/>
            <person name="Yang P."/>
            <person name="Li Q."/>
            <person name="Li C."/>
            <person name="Zhang P."/>
            <person name="Huang Z."/>
            <person name="Berger S.L."/>
            <person name="Reinberg D."/>
            <person name="Wang J."/>
            <person name="Liebig J."/>
        </authorList>
    </citation>
    <scope>NUCLEOTIDE SEQUENCE [LARGE SCALE GENOMIC DNA]</scope>
    <source>
        <strain evidence="15 16">R22 G/1</strain>
    </source>
</reference>
<comment type="pathway">
    <text evidence="3">Aromatic compound metabolism; melatonin biosynthesis; melatonin from serotonin: step 1/2.</text>
</comment>
<dbReference type="STRING" id="610380.E2BVK3"/>
<evidence type="ECO:0000313" key="15">
    <source>
        <dbReference type="EMBL" id="EFN80273.1"/>
    </source>
</evidence>
<comment type="catalytic activity">
    <reaction evidence="11">
        <text>serotonin + hexadecanoyl-CoA = N-hexadecanoyl-serotonin + CoA + H(+)</text>
        <dbReference type="Rhea" id="RHEA:51384"/>
        <dbReference type="ChEBI" id="CHEBI:15378"/>
        <dbReference type="ChEBI" id="CHEBI:57287"/>
        <dbReference type="ChEBI" id="CHEBI:57379"/>
        <dbReference type="ChEBI" id="CHEBI:134059"/>
        <dbReference type="ChEBI" id="CHEBI:350546"/>
    </reaction>
    <physiologicalReaction direction="left-to-right" evidence="11">
        <dbReference type="Rhea" id="RHEA:51385"/>
    </physiologicalReaction>
</comment>
<dbReference type="KEGG" id="hst:105187000"/>
<comment type="catalytic activity">
    <reaction evidence="12">
        <text>dopamine + hexadecanoyl-CoA = N-hexadecanoyl-dopamine + CoA + H(+)</text>
        <dbReference type="Rhea" id="RHEA:51376"/>
        <dbReference type="ChEBI" id="CHEBI:15378"/>
        <dbReference type="ChEBI" id="CHEBI:57287"/>
        <dbReference type="ChEBI" id="CHEBI:57379"/>
        <dbReference type="ChEBI" id="CHEBI:59905"/>
        <dbReference type="ChEBI" id="CHEBI:134058"/>
    </reaction>
    <physiologicalReaction direction="left-to-right" evidence="12">
        <dbReference type="Rhea" id="RHEA:51377"/>
    </physiologicalReaction>
</comment>
<accession>E2BVK3</accession>
<evidence type="ECO:0000256" key="7">
    <source>
        <dbReference type="ARBA" id="ARBA00050849"/>
    </source>
</evidence>
<sequence>MQSTPASNLPGAETRRDTEKTAIFVKDAAPKITKYSLADSADESHSTMDYHVEIISKNDKLRVLKFLRRFFFRDEPLNQSVQLIPEGEDSTCAELEDYCSNASFDNNFSLMAVSASGAIVGVILNGKMDPPSSEEPEYIRTCANAKFKKILRLLHHVDRRVNAGGQFRDQNIMEIRIISVDTNWRGQGIAKALIEKTVEIAKEQGFHYARADCSSMFSGKLCARLGFNAVYKLDYSDYVDESGKAVFSPASPHTTMTTYVKKL</sequence>
<dbReference type="InParanoid" id="E2BVK3"/>
<dbReference type="FunFam" id="3.40.630.30:FF:000046">
    <property type="entry name" value="Dopamine N-acetyltransferase"/>
    <property type="match status" value="1"/>
</dbReference>
<dbReference type="PANTHER" id="PTHR20905">
    <property type="entry name" value="N-ACETYLTRANSFERASE-RELATED"/>
    <property type="match status" value="1"/>
</dbReference>
<keyword evidence="1" id="KW-0808">Transferase</keyword>
<evidence type="ECO:0000256" key="9">
    <source>
        <dbReference type="ARBA" id="ARBA00051711"/>
    </source>
</evidence>
<dbReference type="GO" id="GO:0004059">
    <property type="term" value="F:aralkylamine N-acetyltransferase activity"/>
    <property type="evidence" value="ECO:0007669"/>
    <property type="project" value="UniProtKB-EC"/>
</dbReference>
<dbReference type="EMBL" id="GL450875">
    <property type="protein sequence ID" value="EFN80273.1"/>
    <property type="molecule type" value="Genomic_DNA"/>
</dbReference>
<organism evidence="16">
    <name type="scientific">Harpegnathos saltator</name>
    <name type="common">Jerdon's jumping ant</name>
    <dbReference type="NCBI Taxonomy" id="610380"/>
    <lineage>
        <taxon>Eukaryota</taxon>
        <taxon>Metazoa</taxon>
        <taxon>Ecdysozoa</taxon>
        <taxon>Arthropoda</taxon>
        <taxon>Hexapoda</taxon>
        <taxon>Insecta</taxon>
        <taxon>Pterygota</taxon>
        <taxon>Neoptera</taxon>
        <taxon>Endopterygota</taxon>
        <taxon>Hymenoptera</taxon>
        <taxon>Apocrita</taxon>
        <taxon>Aculeata</taxon>
        <taxon>Formicoidea</taxon>
        <taxon>Formicidae</taxon>
        <taxon>Ponerinae</taxon>
        <taxon>Ponerini</taxon>
        <taxon>Harpegnathos</taxon>
    </lineage>
</organism>
<dbReference type="InterPro" id="IPR000182">
    <property type="entry name" value="GNAT_dom"/>
</dbReference>
<proteinExistence type="inferred from homology"/>
<dbReference type="Proteomes" id="UP000008237">
    <property type="component" value="Unassembled WGS sequence"/>
</dbReference>
<dbReference type="SUPFAM" id="SSF55729">
    <property type="entry name" value="Acyl-CoA N-acyltransferases (Nat)"/>
    <property type="match status" value="1"/>
</dbReference>
<dbReference type="AlphaFoldDB" id="E2BVK3"/>
<evidence type="ECO:0000256" key="10">
    <source>
        <dbReference type="ARBA" id="ARBA00051823"/>
    </source>
</evidence>